<dbReference type="EMBL" id="JASSZA010000006">
    <property type="protein sequence ID" value="KAK2107771.1"/>
    <property type="molecule type" value="Genomic_DNA"/>
</dbReference>
<feature type="compositionally biased region" description="Basic and acidic residues" evidence="1">
    <location>
        <begin position="74"/>
        <end position="95"/>
    </location>
</feature>
<proteinExistence type="predicted"/>
<organism evidence="2 3">
    <name type="scientific">Saguinus oedipus</name>
    <name type="common">Cotton-top tamarin</name>
    <name type="synonym">Oedipomidas oedipus</name>
    <dbReference type="NCBI Taxonomy" id="9490"/>
    <lineage>
        <taxon>Eukaryota</taxon>
        <taxon>Metazoa</taxon>
        <taxon>Chordata</taxon>
        <taxon>Craniata</taxon>
        <taxon>Vertebrata</taxon>
        <taxon>Euteleostomi</taxon>
        <taxon>Mammalia</taxon>
        <taxon>Eutheria</taxon>
        <taxon>Euarchontoglires</taxon>
        <taxon>Primates</taxon>
        <taxon>Haplorrhini</taxon>
        <taxon>Platyrrhini</taxon>
        <taxon>Cebidae</taxon>
        <taxon>Callitrichinae</taxon>
        <taxon>Saguinus</taxon>
    </lineage>
</organism>
<gene>
    <name evidence="2" type="ORF">P7K49_012936</name>
</gene>
<keyword evidence="3" id="KW-1185">Reference proteome</keyword>
<evidence type="ECO:0000313" key="3">
    <source>
        <dbReference type="Proteomes" id="UP001266305"/>
    </source>
</evidence>
<dbReference type="Proteomes" id="UP001266305">
    <property type="component" value="Unassembled WGS sequence"/>
</dbReference>
<evidence type="ECO:0000313" key="2">
    <source>
        <dbReference type="EMBL" id="KAK2107771.1"/>
    </source>
</evidence>
<feature type="non-terminal residue" evidence="2">
    <location>
        <position position="107"/>
    </location>
</feature>
<feature type="region of interest" description="Disordered" evidence="1">
    <location>
        <begin position="1"/>
        <end position="46"/>
    </location>
</feature>
<feature type="non-terminal residue" evidence="2">
    <location>
        <position position="1"/>
    </location>
</feature>
<accession>A0ABQ9VEG8</accession>
<feature type="region of interest" description="Disordered" evidence="1">
    <location>
        <begin position="63"/>
        <end position="107"/>
    </location>
</feature>
<reference evidence="2 3" key="1">
    <citation type="submission" date="2023-05" db="EMBL/GenBank/DDBJ databases">
        <title>B98-5 Cell Line De Novo Hybrid Assembly: An Optical Mapping Approach.</title>
        <authorList>
            <person name="Kananen K."/>
            <person name="Auerbach J.A."/>
            <person name="Kautto E."/>
            <person name="Blachly J.S."/>
        </authorList>
    </citation>
    <scope>NUCLEOTIDE SEQUENCE [LARGE SCALE GENOMIC DNA]</scope>
    <source>
        <strain evidence="2">B95-8</strain>
        <tissue evidence="2">Cell line</tissue>
    </source>
</reference>
<feature type="compositionally biased region" description="Polar residues" evidence="1">
    <location>
        <begin position="7"/>
        <end position="18"/>
    </location>
</feature>
<name>A0ABQ9VEG8_SAGOE</name>
<evidence type="ECO:0000256" key="1">
    <source>
        <dbReference type="SAM" id="MobiDB-lite"/>
    </source>
</evidence>
<feature type="compositionally biased region" description="Low complexity" evidence="1">
    <location>
        <begin position="98"/>
        <end position="107"/>
    </location>
</feature>
<protein>
    <submittedName>
        <fullName evidence="2">Uncharacterized protein</fullName>
    </submittedName>
</protein>
<comment type="caution">
    <text evidence="2">The sequence shown here is derived from an EMBL/GenBank/DDBJ whole genome shotgun (WGS) entry which is preliminary data.</text>
</comment>
<sequence length="107" mass="11486">LPPEQSRLLNKAQNSSLQECAERPRGPGSLRSSRGTKQKRVQTPLRGLRATLAICLPLTFQQKPVKHGGVPSPREPRHVRGVEPGIREPGRERGGGELAAEADGPGA</sequence>